<proteinExistence type="predicted"/>
<sequence length="278" mass="29505">MRTMESPSVIVSPAMAVPGRHYRRLVEEFARHGWRADVVPRRGMEPDASPASRALDWGYTDEAGDLAAAIAEIRLVEPSTPVLVVGHSLGAQLAAMLTDGPAESRPDGVVSVAGSVPWFRLYSRDALPVLAVALLVGPVTAVVGHWPAAGFGGPGPRTLMREWARMVRRGRAPFATHAGADVPLLAVRLAGDRLVTAPAAELYESRFLPRRRTIWNYTADDVPEGGSLDHVRWVKTPAAVADRVVQWWAGQCAESGSGPAVASGSGSGEEFGTAASSM</sequence>
<dbReference type="InterPro" id="IPR000073">
    <property type="entry name" value="AB_hydrolase_1"/>
</dbReference>
<evidence type="ECO:0000313" key="3">
    <source>
        <dbReference type="EMBL" id="MEE3850322.1"/>
    </source>
</evidence>
<accession>A0ABU7MB35</accession>
<feature type="domain" description="AB hydrolase-1" evidence="2">
    <location>
        <begin position="17"/>
        <end position="242"/>
    </location>
</feature>
<dbReference type="EMBL" id="JAZDUF010000002">
    <property type="protein sequence ID" value="MEE3850322.1"/>
    <property type="molecule type" value="Genomic_DNA"/>
</dbReference>
<dbReference type="Proteomes" id="UP001347146">
    <property type="component" value="Unassembled WGS sequence"/>
</dbReference>
<evidence type="ECO:0000313" key="4">
    <source>
        <dbReference type="Proteomes" id="UP001347146"/>
    </source>
</evidence>
<dbReference type="PIRSF" id="PIRSF037442">
    <property type="entry name" value="UCP037442_abhydr"/>
    <property type="match status" value="1"/>
</dbReference>
<protein>
    <recommendedName>
        <fullName evidence="2">AB hydrolase-1 domain-containing protein</fullName>
    </recommendedName>
</protein>
<dbReference type="SUPFAM" id="SSF53474">
    <property type="entry name" value="alpha/beta-Hydrolases"/>
    <property type="match status" value="1"/>
</dbReference>
<dbReference type="Pfam" id="PF12697">
    <property type="entry name" value="Abhydrolase_6"/>
    <property type="match status" value="1"/>
</dbReference>
<dbReference type="InterPro" id="IPR029058">
    <property type="entry name" value="AB_hydrolase_fold"/>
</dbReference>
<dbReference type="Gene3D" id="3.40.50.1820">
    <property type="entry name" value="alpha/beta hydrolase"/>
    <property type="match status" value="1"/>
</dbReference>
<evidence type="ECO:0000256" key="1">
    <source>
        <dbReference type="SAM" id="MobiDB-lite"/>
    </source>
</evidence>
<evidence type="ECO:0000259" key="2">
    <source>
        <dbReference type="Pfam" id="PF12697"/>
    </source>
</evidence>
<keyword evidence="4" id="KW-1185">Reference proteome</keyword>
<feature type="region of interest" description="Disordered" evidence="1">
    <location>
        <begin position="255"/>
        <end position="278"/>
    </location>
</feature>
<dbReference type="InterPro" id="IPR017208">
    <property type="entry name" value="UCP037442_abhydr"/>
</dbReference>
<comment type="caution">
    <text evidence="3">The sequence shown here is derived from an EMBL/GenBank/DDBJ whole genome shotgun (WGS) entry which is preliminary data.</text>
</comment>
<name>A0ABU7MB35_9ACTN</name>
<organism evidence="3 4">
    <name type="scientific">Gordonia sesuvii</name>
    <dbReference type="NCBI Taxonomy" id="3116777"/>
    <lineage>
        <taxon>Bacteria</taxon>
        <taxon>Bacillati</taxon>
        <taxon>Actinomycetota</taxon>
        <taxon>Actinomycetes</taxon>
        <taxon>Mycobacteriales</taxon>
        <taxon>Gordoniaceae</taxon>
        <taxon>Gordonia</taxon>
    </lineage>
</organism>
<dbReference type="RefSeq" id="WP_330431982.1">
    <property type="nucleotide sequence ID" value="NZ_JAZDUF010000002.1"/>
</dbReference>
<gene>
    <name evidence="3" type="ORF">VZC37_08245</name>
</gene>
<reference evidence="3 4" key="1">
    <citation type="submission" date="2024-01" db="EMBL/GenBank/DDBJ databases">
        <title>Draft genome sequence of Gordonia sp. LSe1-13.</title>
        <authorList>
            <person name="Suphannarot A."/>
            <person name="Mingma R."/>
        </authorList>
    </citation>
    <scope>NUCLEOTIDE SEQUENCE [LARGE SCALE GENOMIC DNA]</scope>
    <source>
        <strain evidence="3 4">LSe1-13</strain>
    </source>
</reference>